<protein>
    <submittedName>
        <fullName evidence="2">Uncharacterized protein</fullName>
    </submittedName>
</protein>
<evidence type="ECO:0000313" key="3">
    <source>
        <dbReference type="Proteomes" id="UP000799118"/>
    </source>
</evidence>
<sequence>MSLSLTCSGPTSFHDSKVPHLEFDISISPLRIHPKYTFQDLERHLEHDMTRAPSDASSLSSCSSSTYSSPSLEGSSEDLTVTLQQSLEDSGDEEVEIDSFPISRKDRSRPLPQLPLPLPLPPIPSVSPSPLTSPATSPRTRPLPPTPHLLKTNGVSISVSVTPATPLLPPTPHTQSPNHLSPPKIRRLPQPLSLKPGTTPAPAPVPVPTPTSTVTNPAPELYDDTAVVVLVSPPSYQNSSGDTLIPSPNSTILEFPTTPMPTPSLARRRRLSKLKRFLGETVPDELVPIISSARDPQAAKDLLDHLTRFRGAEGTVTPEQRHEPPLDPAAISRRLMELEQDEFLSDDDSEEGGFDDIVFATDQESVLDTGMSDSCVSGGHNSFRAMPLKKYSKKWVWDKGGRRREEEDYEDILRALRSL</sequence>
<evidence type="ECO:0000256" key="1">
    <source>
        <dbReference type="SAM" id="MobiDB-lite"/>
    </source>
</evidence>
<feature type="compositionally biased region" description="Low complexity" evidence="1">
    <location>
        <begin position="54"/>
        <end position="74"/>
    </location>
</feature>
<accession>A0A6A4I9S0</accession>
<keyword evidence="3" id="KW-1185">Reference proteome</keyword>
<feature type="compositionally biased region" description="Pro residues" evidence="1">
    <location>
        <begin position="199"/>
        <end position="209"/>
    </location>
</feature>
<organism evidence="2 3">
    <name type="scientific">Gymnopus androsaceus JB14</name>
    <dbReference type="NCBI Taxonomy" id="1447944"/>
    <lineage>
        <taxon>Eukaryota</taxon>
        <taxon>Fungi</taxon>
        <taxon>Dikarya</taxon>
        <taxon>Basidiomycota</taxon>
        <taxon>Agaricomycotina</taxon>
        <taxon>Agaricomycetes</taxon>
        <taxon>Agaricomycetidae</taxon>
        <taxon>Agaricales</taxon>
        <taxon>Marasmiineae</taxon>
        <taxon>Omphalotaceae</taxon>
        <taxon>Gymnopus</taxon>
    </lineage>
</organism>
<gene>
    <name evidence="2" type="ORF">BT96DRAFT_934793</name>
</gene>
<feature type="region of interest" description="Disordered" evidence="1">
    <location>
        <begin position="47"/>
        <end position="217"/>
    </location>
</feature>
<dbReference type="Proteomes" id="UP000799118">
    <property type="component" value="Unassembled WGS sequence"/>
</dbReference>
<dbReference type="OrthoDB" id="2980827at2759"/>
<feature type="compositionally biased region" description="Low complexity" evidence="1">
    <location>
        <begin position="128"/>
        <end position="140"/>
    </location>
</feature>
<evidence type="ECO:0000313" key="2">
    <source>
        <dbReference type="EMBL" id="KAE9405544.1"/>
    </source>
</evidence>
<dbReference type="EMBL" id="ML769408">
    <property type="protein sequence ID" value="KAE9405544.1"/>
    <property type="molecule type" value="Genomic_DNA"/>
</dbReference>
<dbReference type="AlphaFoldDB" id="A0A6A4I9S0"/>
<feature type="compositionally biased region" description="Pro residues" evidence="1">
    <location>
        <begin position="112"/>
        <end position="127"/>
    </location>
</feature>
<feature type="region of interest" description="Disordered" evidence="1">
    <location>
        <begin position="236"/>
        <end position="263"/>
    </location>
</feature>
<feature type="compositionally biased region" description="Polar residues" evidence="1">
    <location>
        <begin position="77"/>
        <end position="88"/>
    </location>
</feature>
<proteinExistence type="predicted"/>
<name>A0A6A4I9S0_9AGAR</name>
<reference evidence="2" key="1">
    <citation type="journal article" date="2019" name="Environ. Microbiol.">
        <title>Fungal ecological strategies reflected in gene transcription - a case study of two litter decomposers.</title>
        <authorList>
            <person name="Barbi F."/>
            <person name="Kohler A."/>
            <person name="Barry K."/>
            <person name="Baskaran P."/>
            <person name="Daum C."/>
            <person name="Fauchery L."/>
            <person name="Ihrmark K."/>
            <person name="Kuo A."/>
            <person name="LaButti K."/>
            <person name="Lipzen A."/>
            <person name="Morin E."/>
            <person name="Grigoriev I.V."/>
            <person name="Henrissat B."/>
            <person name="Lindahl B."/>
            <person name="Martin F."/>
        </authorList>
    </citation>
    <scope>NUCLEOTIDE SEQUENCE</scope>
    <source>
        <strain evidence="2">JB14</strain>
    </source>
</reference>
<feature type="compositionally biased region" description="Polar residues" evidence="1">
    <location>
        <begin position="236"/>
        <end position="252"/>
    </location>
</feature>